<dbReference type="EMBL" id="QTSX02005003">
    <property type="protein sequence ID" value="KAJ9062499.1"/>
    <property type="molecule type" value="Genomic_DNA"/>
</dbReference>
<keyword evidence="2" id="KW-1185">Reference proteome</keyword>
<evidence type="ECO:0000313" key="2">
    <source>
        <dbReference type="Proteomes" id="UP001165960"/>
    </source>
</evidence>
<accession>A0ACC2SJD4</accession>
<reference evidence="1" key="1">
    <citation type="submission" date="2022-04" db="EMBL/GenBank/DDBJ databases">
        <title>Genome of the entomopathogenic fungus Entomophthora muscae.</title>
        <authorList>
            <person name="Elya C."/>
            <person name="Lovett B.R."/>
            <person name="Lee E."/>
            <person name="Macias A.M."/>
            <person name="Hajek A.E."/>
            <person name="De Bivort B.L."/>
            <person name="Kasson M.T."/>
            <person name="De Fine Licht H.H."/>
            <person name="Stajich J.E."/>
        </authorList>
    </citation>
    <scope>NUCLEOTIDE SEQUENCE</scope>
    <source>
        <strain evidence="1">Berkeley</strain>
    </source>
</reference>
<protein>
    <submittedName>
        <fullName evidence="1">Uncharacterized protein</fullName>
    </submittedName>
</protein>
<name>A0ACC2SJD4_9FUNG</name>
<organism evidence="1 2">
    <name type="scientific">Entomophthora muscae</name>
    <dbReference type="NCBI Taxonomy" id="34485"/>
    <lineage>
        <taxon>Eukaryota</taxon>
        <taxon>Fungi</taxon>
        <taxon>Fungi incertae sedis</taxon>
        <taxon>Zoopagomycota</taxon>
        <taxon>Entomophthoromycotina</taxon>
        <taxon>Entomophthoromycetes</taxon>
        <taxon>Entomophthorales</taxon>
        <taxon>Entomophthoraceae</taxon>
        <taxon>Entomophthora</taxon>
    </lineage>
</organism>
<evidence type="ECO:0000313" key="1">
    <source>
        <dbReference type="EMBL" id="KAJ9062499.1"/>
    </source>
</evidence>
<comment type="caution">
    <text evidence="1">The sequence shown here is derived from an EMBL/GenBank/DDBJ whole genome shotgun (WGS) entry which is preliminary data.</text>
</comment>
<gene>
    <name evidence="1" type="ORF">DSO57_1010071</name>
</gene>
<proteinExistence type="predicted"/>
<sequence>MGTQATKEEQLRKRILEIQQDGTLDSKEKAKEIQSLFSKAPAVSEKSNFESPNNEPKVSYHNEEENVLGCEHYPRKAKIQAVCCKGWFTCRICHDDASDHPIDRKLTQKMCCMVCFQEQPVAKECMHCHEEMASYYCGVCKLWDDSSNKNFYHCEGCGICRVGKGLGIDYQHCDKCAVCLSVSMFKDHRCIENNSKSDCPICGEFLFTSRKKVVFMPCEHMIHAGCHRRLLADSYQCPICSKSLGDMTDLFNRLDQYLANPFPEEFANKRRYISCCDCEQRSVAKYHFIYHKCGHCGSYSTKILDTFEADDPVYSHLGEILPPVSYAYVPPPYLNNTSSASQPSDNLNSQDSSGTSDSEQEPILDSESTGMVSDFDLSSSDSDASQPSVPDNNHR</sequence>
<dbReference type="Proteomes" id="UP001165960">
    <property type="component" value="Unassembled WGS sequence"/>
</dbReference>